<dbReference type="AlphaFoldDB" id="A0A059G528"/>
<dbReference type="Pfam" id="PF00069">
    <property type="entry name" value="Pkinase"/>
    <property type="match status" value="1"/>
</dbReference>
<dbReference type="Gene3D" id="1.10.510.10">
    <property type="entry name" value="Transferase(Phosphotransferase) domain 1"/>
    <property type="match status" value="1"/>
</dbReference>
<keyword evidence="3 8" id="KW-0418">Kinase</keyword>
<evidence type="ECO:0000256" key="5">
    <source>
        <dbReference type="PROSITE-ProRule" id="PRU10141"/>
    </source>
</evidence>
<dbReference type="PATRIC" id="fig|1280953.3.peg.2572"/>
<keyword evidence="9" id="KW-1185">Reference proteome</keyword>
<evidence type="ECO:0000256" key="1">
    <source>
        <dbReference type="ARBA" id="ARBA00022679"/>
    </source>
</evidence>
<feature type="transmembrane region" description="Helical" evidence="6">
    <location>
        <begin position="346"/>
        <end position="369"/>
    </location>
</feature>
<dbReference type="InterPro" id="IPR017441">
    <property type="entry name" value="Protein_kinase_ATP_BS"/>
</dbReference>
<dbReference type="InterPro" id="IPR000719">
    <property type="entry name" value="Prot_kinase_dom"/>
</dbReference>
<evidence type="ECO:0000256" key="4">
    <source>
        <dbReference type="ARBA" id="ARBA00022840"/>
    </source>
</evidence>
<gene>
    <name evidence="8" type="ORF">HOC_12782</name>
</gene>
<keyword evidence="6" id="KW-0812">Transmembrane</keyword>
<reference evidence="8 9" key="1">
    <citation type="journal article" date="2014" name="Antonie Van Leeuwenhoek">
        <title>Hyphomonas beringensis sp. nov. and Hyphomonas chukchiensis sp. nov., isolated from surface seawater of the Bering Sea and Chukchi Sea.</title>
        <authorList>
            <person name="Li C."/>
            <person name="Lai Q."/>
            <person name="Li G."/>
            <person name="Dong C."/>
            <person name="Wang J."/>
            <person name="Liao Y."/>
            <person name="Shao Z."/>
        </authorList>
    </citation>
    <scope>NUCLEOTIDE SEQUENCE [LARGE SCALE GENOMIC DNA]</scope>
    <source>
        <strain evidence="8 9">SCH89</strain>
    </source>
</reference>
<dbReference type="Proteomes" id="UP000024942">
    <property type="component" value="Unassembled WGS sequence"/>
</dbReference>
<proteinExistence type="predicted"/>
<feature type="binding site" evidence="5">
    <location>
        <position position="111"/>
    </location>
    <ligand>
        <name>ATP</name>
        <dbReference type="ChEBI" id="CHEBI:30616"/>
    </ligand>
</feature>
<keyword evidence="6" id="KW-0472">Membrane</keyword>
<name>A0A059G528_9PROT</name>
<evidence type="ECO:0000259" key="7">
    <source>
        <dbReference type="PROSITE" id="PS50011"/>
    </source>
</evidence>
<dbReference type="Gene3D" id="1.25.40.10">
    <property type="entry name" value="Tetratricopeptide repeat domain"/>
    <property type="match status" value="2"/>
</dbReference>
<keyword evidence="2 5" id="KW-0547">Nucleotide-binding</keyword>
<dbReference type="eggNOG" id="COG0515">
    <property type="taxonomic scope" value="Bacteria"/>
</dbReference>
<dbReference type="PROSITE" id="PS00107">
    <property type="entry name" value="PROTEIN_KINASE_ATP"/>
    <property type="match status" value="1"/>
</dbReference>
<dbReference type="InterPro" id="IPR011990">
    <property type="entry name" value="TPR-like_helical_dom_sf"/>
</dbReference>
<keyword evidence="1" id="KW-0808">Transferase</keyword>
<dbReference type="GO" id="GO:0004674">
    <property type="term" value="F:protein serine/threonine kinase activity"/>
    <property type="evidence" value="ECO:0007669"/>
    <property type="project" value="TreeGrafter"/>
</dbReference>
<dbReference type="SUPFAM" id="SSF48452">
    <property type="entry name" value="TPR-like"/>
    <property type="match status" value="1"/>
</dbReference>
<dbReference type="GO" id="GO:0005524">
    <property type="term" value="F:ATP binding"/>
    <property type="evidence" value="ECO:0007669"/>
    <property type="project" value="UniProtKB-UniRule"/>
</dbReference>
<dbReference type="PANTHER" id="PTHR43289">
    <property type="entry name" value="MITOGEN-ACTIVATED PROTEIN KINASE KINASE KINASE 20-RELATED"/>
    <property type="match status" value="1"/>
</dbReference>
<protein>
    <submittedName>
        <fullName evidence="8">Protein kinase</fullName>
    </submittedName>
</protein>
<dbReference type="InterPro" id="IPR011009">
    <property type="entry name" value="Kinase-like_dom_sf"/>
</dbReference>
<evidence type="ECO:0000313" key="9">
    <source>
        <dbReference type="Proteomes" id="UP000024942"/>
    </source>
</evidence>
<feature type="domain" description="Protein kinase" evidence="7">
    <location>
        <begin position="80"/>
        <end position="341"/>
    </location>
</feature>
<dbReference type="STRING" id="1280953.HOC_12782"/>
<evidence type="ECO:0000256" key="3">
    <source>
        <dbReference type="ARBA" id="ARBA00022777"/>
    </source>
</evidence>
<dbReference type="PANTHER" id="PTHR43289:SF34">
    <property type="entry name" value="SERINE_THREONINE-PROTEIN KINASE YBDM-RELATED"/>
    <property type="match status" value="1"/>
</dbReference>
<dbReference type="Gene3D" id="3.30.200.20">
    <property type="entry name" value="Phosphorylase Kinase, domain 1"/>
    <property type="match status" value="1"/>
</dbReference>
<evidence type="ECO:0000256" key="6">
    <source>
        <dbReference type="SAM" id="Phobius"/>
    </source>
</evidence>
<keyword evidence="6" id="KW-1133">Transmembrane helix</keyword>
<evidence type="ECO:0000313" key="8">
    <source>
        <dbReference type="EMBL" id="KDA01932.1"/>
    </source>
</evidence>
<dbReference type="InterPro" id="IPR008266">
    <property type="entry name" value="Tyr_kinase_AS"/>
</dbReference>
<sequence>MTMSTPDLDTLAMALFSEALDQPSDTRRGWVAQQAGANTALRDRALELLDADGSGNMSLKTGGAGADAAQPPAPERIGAYRITGQIGQGGMGAVFEGTRDSGDFAHKVAIKIIRPGVLSDALIARFRRERQILADLTHAHIARLLDGGELEDGSPYIIMEYIDGQPITVWADEQGLGIDDRLWLFSDACAAVRHAHQNLIVHRDITPSNVLVTHGGQVKLIDFGIAKPNDLDALAAEPGVGSASLISLSFTPGFAAPERAQGAGTNTLSDVYSLGKLLDALMEDMSPPADIAAIIARATEIDPDSRYASVDAMMEDVQNFRTDQPVEARAGGAGYRVAKFLKRRRLVAAGTTLAFLGLATALGVTLAQYNRAEAARRETDYRFQQVRTLAKSMMFDVYDKIDLVPGSTGAKLELADAAQTYLDSLAADARASEALKIETAQGFVRLSEIQGSPSFSSTGDIDLAETNRQRAAALLKPLEANPDKSPELLLALGELYAELASASFYIDFETDRAIAENLTSLDYYKAYLDKRPEDTKQRFKYLAIDGDLGSMLYRNGQSDEAVARLERVTSELKVLLVDNPDNVDFLYGLGRTQRMQSEVLLNTGHPQEAVDAATAGLATLEKIHALIPAETLAYWRGVTFAHWRRAFAWYKLGEPEKAVADYQAALALLDRRIVLDADDADAKESQAIYLGEMAYPLLDLGRMEEAEKSLLGATQWFQDRYEKSPDKGAYQRNMLVQNVQLHEFYNNWGGHEAERCFRLSELKRFNDIMEEAGTMLESDRPEMADYFTQYPLCTK</sequence>
<organism evidence="8 9">
    <name type="scientific">Hyphomonas oceanitis SCH89</name>
    <dbReference type="NCBI Taxonomy" id="1280953"/>
    <lineage>
        <taxon>Bacteria</taxon>
        <taxon>Pseudomonadati</taxon>
        <taxon>Pseudomonadota</taxon>
        <taxon>Alphaproteobacteria</taxon>
        <taxon>Hyphomonadales</taxon>
        <taxon>Hyphomonadaceae</taxon>
        <taxon>Hyphomonas</taxon>
    </lineage>
</organism>
<dbReference type="CDD" id="cd14014">
    <property type="entry name" value="STKc_PknB_like"/>
    <property type="match status" value="1"/>
</dbReference>
<dbReference type="PROSITE" id="PS00109">
    <property type="entry name" value="PROTEIN_KINASE_TYR"/>
    <property type="match status" value="1"/>
</dbReference>
<keyword evidence="4 5" id="KW-0067">ATP-binding</keyword>
<dbReference type="SUPFAM" id="SSF56112">
    <property type="entry name" value="Protein kinase-like (PK-like)"/>
    <property type="match status" value="1"/>
</dbReference>
<comment type="caution">
    <text evidence="8">The sequence shown here is derived from an EMBL/GenBank/DDBJ whole genome shotgun (WGS) entry which is preliminary data.</text>
</comment>
<evidence type="ECO:0000256" key="2">
    <source>
        <dbReference type="ARBA" id="ARBA00022741"/>
    </source>
</evidence>
<dbReference type="PROSITE" id="PS50011">
    <property type="entry name" value="PROTEIN_KINASE_DOM"/>
    <property type="match status" value="1"/>
</dbReference>
<dbReference type="EMBL" id="ARYL01000019">
    <property type="protein sequence ID" value="KDA01932.1"/>
    <property type="molecule type" value="Genomic_DNA"/>
</dbReference>
<accession>A0A059G528</accession>